<evidence type="ECO:0000256" key="2">
    <source>
        <dbReference type="ARBA" id="ARBA00006962"/>
    </source>
</evidence>
<keyword evidence="6" id="KW-1133">Transmembrane helix</keyword>
<keyword evidence="3" id="KW-0328">Glycosyltransferase</keyword>
<keyword evidence="4 8" id="KW-0808">Transferase</keyword>
<protein>
    <submittedName>
        <fullName evidence="8">UDP-N-acetylglucosamine transferase subunit ALG13</fullName>
    </submittedName>
</protein>
<gene>
    <name evidence="8" type="ORF">ABID41_003261</name>
</gene>
<proteinExistence type="inferred from homology"/>
<sequence length="356" mass="39235">MNRMTDVAKSRDDTSPPRLRICLAASGGGHIRQLLDLEPVWSRHDYFFVSEDTALSRSIAEKHPSRFVSHFALGQARLGSPAHMLGGALRNFVESAKIMLAERPDILITTGAGAVFFSVLWARLLGAKVVMIESFARFHAPSVFGRMAAPFAHQKVVQSKELSSYWPDAAVFDPLRELETPRPEKKPFLFATVGAILPFDRLVAMVAEAQARGAIKEAVLIQVGVGGTSPSDIETVETLPFEEMQRHLREAEVVICHGGTGSLITALREGCRVVAVPRLFEYGEVYDDHQAEITGAFMERGYIEVANTADELVDALQRIRGRTPKAVTSDPVALIDHLRQLLSGWEAKLSRRKPAK</sequence>
<comment type="caution">
    <text evidence="8">The sequence shown here is derived from an EMBL/GenBank/DDBJ whole genome shotgun (WGS) entry which is preliminary data.</text>
</comment>
<evidence type="ECO:0000259" key="7">
    <source>
        <dbReference type="Pfam" id="PF04101"/>
    </source>
</evidence>
<comment type="subcellular location">
    <subcellularLocation>
        <location evidence="1">Endoplasmic reticulum</location>
    </subcellularLocation>
</comment>
<dbReference type="InterPro" id="IPR039042">
    <property type="entry name" value="Alg13-like"/>
</dbReference>
<dbReference type="Pfam" id="PF08660">
    <property type="entry name" value="Alg14"/>
    <property type="match status" value="1"/>
</dbReference>
<dbReference type="GO" id="GO:0016740">
    <property type="term" value="F:transferase activity"/>
    <property type="evidence" value="ECO:0007669"/>
    <property type="project" value="UniProtKB-KW"/>
</dbReference>
<keyword evidence="6" id="KW-0472">Membrane</keyword>
<feature type="domain" description="Glycosyl transferase family 28 C-terminal" evidence="7">
    <location>
        <begin position="197"/>
        <end position="321"/>
    </location>
</feature>
<dbReference type="PANTHER" id="PTHR12867">
    <property type="entry name" value="GLYCOSYL TRANSFERASE-RELATED"/>
    <property type="match status" value="1"/>
</dbReference>
<feature type="transmembrane region" description="Helical" evidence="6">
    <location>
        <begin position="106"/>
        <end position="124"/>
    </location>
</feature>
<dbReference type="Gene3D" id="3.40.50.2000">
    <property type="entry name" value="Glycogen Phosphorylase B"/>
    <property type="match status" value="2"/>
</dbReference>
<evidence type="ECO:0000256" key="6">
    <source>
        <dbReference type="SAM" id="Phobius"/>
    </source>
</evidence>
<keyword evidence="6" id="KW-0812">Transmembrane</keyword>
<evidence type="ECO:0000256" key="4">
    <source>
        <dbReference type="ARBA" id="ARBA00022679"/>
    </source>
</evidence>
<dbReference type="InterPro" id="IPR007235">
    <property type="entry name" value="Glyco_trans_28_C"/>
</dbReference>
<dbReference type="NCBIfam" id="NF046028">
    <property type="entry name" value="GluronsyltaseWelK"/>
    <property type="match status" value="1"/>
</dbReference>
<keyword evidence="5" id="KW-0256">Endoplasmic reticulum</keyword>
<organism evidence="8 9">
    <name type="scientific">Phenylobacterium koreense</name>
    <dbReference type="NCBI Taxonomy" id="266125"/>
    <lineage>
        <taxon>Bacteria</taxon>
        <taxon>Pseudomonadati</taxon>
        <taxon>Pseudomonadota</taxon>
        <taxon>Alphaproteobacteria</taxon>
        <taxon>Caulobacterales</taxon>
        <taxon>Caulobacteraceae</taxon>
        <taxon>Phenylobacterium</taxon>
    </lineage>
</organism>
<evidence type="ECO:0000313" key="8">
    <source>
        <dbReference type="EMBL" id="MET3528122.1"/>
    </source>
</evidence>
<evidence type="ECO:0000313" key="9">
    <source>
        <dbReference type="Proteomes" id="UP001549110"/>
    </source>
</evidence>
<dbReference type="SUPFAM" id="SSF53756">
    <property type="entry name" value="UDP-Glycosyltransferase/glycogen phosphorylase"/>
    <property type="match status" value="1"/>
</dbReference>
<evidence type="ECO:0000256" key="1">
    <source>
        <dbReference type="ARBA" id="ARBA00004240"/>
    </source>
</evidence>
<keyword evidence="9" id="KW-1185">Reference proteome</keyword>
<dbReference type="EMBL" id="JBEPLU010000003">
    <property type="protein sequence ID" value="MET3528122.1"/>
    <property type="molecule type" value="Genomic_DNA"/>
</dbReference>
<dbReference type="RefSeq" id="WP_354298113.1">
    <property type="nucleotide sequence ID" value="NZ_JBEPLU010000003.1"/>
</dbReference>
<dbReference type="PANTHER" id="PTHR12867:SF6">
    <property type="entry name" value="N-ACETYLGLUCOSAMINYLDIPHOSPHODOLICHOL N-ACETYLGLUCOSAMINYLTRANSFERASE"/>
    <property type="match status" value="1"/>
</dbReference>
<dbReference type="InterPro" id="IPR013969">
    <property type="entry name" value="Oligosacch_biosynth_Alg14"/>
</dbReference>
<comment type="similarity">
    <text evidence="2">Belongs to the glycosyltransferase 28 family.</text>
</comment>
<dbReference type="Pfam" id="PF04101">
    <property type="entry name" value="Glyco_tran_28_C"/>
    <property type="match status" value="1"/>
</dbReference>
<accession>A0ABV2EN72</accession>
<dbReference type="Proteomes" id="UP001549110">
    <property type="component" value="Unassembled WGS sequence"/>
</dbReference>
<evidence type="ECO:0000256" key="3">
    <source>
        <dbReference type="ARBA" id="ARBA00022676"/>
    </source>
</evidence>
<name>A0ABV2EN72_9CAUL</name>
<evidence type="ECO:0000256" key="5">
    <source>
        <dbReference type="ARBA" id="ARBA00022824"/>
    </source>
</evidence>
<reference evidence="8 9" key="1">
    <citation type="submission" date="2024-06" db="EMBL/GenBank/DDBJ databases">
        <title>Genomic Encyclopedia of Type Strains, Phase IV (KMG-IV): sequencing the most valuable type-strain genomes for metagenomic binning, comparative biology and taxonomic classification.</title>
        <authorList>
            <person name="Goeker M."/>
        </authorList>
    </citation>
    <scope>NUCLEOTIDE SEQUENCE [LARGE SCALE GENOMIC DNA]</scope>
    <source>
        <strain evidence="8 9">DSM 17809</strain>
    </source>
</reference>